<keyword evidence="2" id="KW-1185">Reference proteome</keyword>
<dbReference type="AlphaFoldDB" id="A0A9N9DGJ0"/>
<dbReference type="Proteomes" id="UP000789570">
    <property type="component" value="Unassembled WGS sequence"/>
</dbReference>
<proteinExistence type="predicted"/>
<sequence length="157" mass="18467">MKLNENKQALEYKSRAGATDLAMLNVDFSKAIGQKANGARVLFELKKIGTIDAPEVLTDLNDYWKFIWEYGNEICISFVYRNLAIKIIQDHVNQESKNVHQRIGEFDDDYPLLKRKKFDDVASFNDFADEMTEMELKQKNFERYLRDMYIPSPHLLY</sequence>
<dbReference type="EMBL" id="CAJVPQ010003811">
    <property type="protein sequence ID" value="CAG8638015.1"/>
    <property type="molecule type" value="Genomic_DNA"/>
</dbReference>
<accession>A0A9N9DGJ0</accession>
<evidence type="ECO:0000313" key="1">
    <source>
        <dbReference type="EMBL" id="CAG8638015.1"/>
    </source>
</evidence>
<name>A0A9N9DGJ0_9GLOM</name>
<dbReference type="OrthoDB" id="2308321at2759"/>
<evidence type="ECO:0000313" key="2">
    <source>
        <dbReference type="Proteomes" id="UP000789570"/>
    </source>
</evidence>
<gene>
    <name evidence="1" type="ORF">FCALED_LOCUS10416</name>
</gene>
<reference evidence="1" key="1">
    <citation type="submission" date="2021-06" db="EMBL/GenBank/DDBJ databases">
        <authorList>
            <person name="Kallberg Y."/>
            <person name="Tangrot J."/>
            <person name="Rosling A."/>
        </authorList>
    </citation>
    <scope>NUCLEOTIDE SEQUENCE</scope>
    <source>
        <strain evidence="1">UK204</strain>
    </source>
</reference>
<organism evidence="1 2">
    <name type="scientific">Funneliformis caledonium</name>
    <dbReference type="NCBI Taxonomy" id="1117310"/>
    <lineage>
        <taxon>Eukaryota</taxon>
        <taxon>Fungi</taxon>
        <taxon>Fungi incertae sedis</taxon>
        <taxon>Mucoromycota</taxon>
        <taxon>Glomeromycotina</taxon>
        <taxon>Glomeromycetes</taxon>
        <taxon>Glomerales</taxon>
        <taxon>Glomeraceae</taxon>
        <taxon>Funneliformis</taxon>
    </lineage>
</organism>
<protein>
    <submittedName>
        <fullName evidence="1">4670_t:CDS:1</fullName>
    </submittedName>
</protein>
<comment type="caution">
    <text evidence="1">The sequence shown here is derived from an EMBL/GenBank/DDBJ whole genome shotgun (WGS) entry which is preliminary data.</text>
</comment>